<dbReference type="GO" id="GO:0003839">
    <property type="term" value="F:gamma-glutamylcyclotransferase activity"/>
    <property type="evidence" value="ECO:0007669"/>
    <property type="project" value="InterPro"/>
</dbReference>
<dbReference type="InterPro" id="IPR036568">
    <property type="entry name" value="GGCT-like_sf"/>
</dbReference>
<dbReference type="PANTHER" id="PTHR12935">
    <property type="entry name" value="GAMMA-GLUTAMYLCYCLOTRANSFERASE"/>
    <property type="match status" value="1"/>
</dbReference>
<dbReference type="STRING" id="1121429.SAMN02745133_01032"/>
<name>A0A1M4VXK7_9FIRM</name>
<protein>
    <submittedName>
        <fullName evidence="3">AIG2-like family protein</fullName>
    </submittedName>
</protein>
<keyword evidence="4" id="KW-1185">Reference proteome</keyword>
<gene>
    <name evidence="3" type="ORF">SAMN02745133_01032</name>
</gene>
<evidence type="ECO:0000313" key="3">
    <source>
        <dbReference type="EMBL" id="SHE73696.1"/>
    </source>
</evidence>
<dbReference type="PANTHER" id="PTHR12935:SF0">
    <property type="entry name" value="GAMMA-GLUTAMYLCYCLOTRANSFERASE"/>
    <property type="match status" value="1"/>
</dbReference>
<evidence type="ECO:0000313" key="4">
    <source>
        <dbReference type="Proteomes" id="UP000184148"/>
    </source>
</evidence>
<dbReference type="OrthoDB" id="158990at2"/>
<dbReference type="AlphaFoldDB" id="A0A1M4VXK7"/>
<dbReference type="Proteomes" id="UP000184148">
    <property type="component" value="Unassembled WGS sequence"/>
</dbReference>
<dbReference type="EMBL" id="FQUY01000005">
    <property type="protein sequence ID" value="SHE73696.1"/>
    <property type="molecule type" value="Genomic_DNA"/>
</dbReference>
<sequence length="235" mass="26102">MTDIDKSIAVLSIIREADNAPSFQAIASRGNFTAEELTDVIETLKDQQLIFSLDEETGDPLSCRYLTSKESKQKVDLMVADYLAELAGEGRLYFAYGANLNPDQMYRERCPGSHFLCRGLLEGHRLVFNSRSSQGGGIAGLERSPGDSVWGVVYCLPVNGHTVLDQNQNQAGQYRKIRTAVKTSFGTLCCDSFKTTSEGAFLPSRQYLEKMYSGAQFFGLPQQYLRWLVTLPIGN</sequence>
<dbReference type="Gene3D" id="3.10.490.10">
    <property type="entry name" value="Gamma-glutamyl cyclotransferase-like"/>
    <property type="match status" value="1"/>
</dbReference>
<accession>A0A1M4VXK7</accession>
<reference evidence="4" key="1">
    <citation type="submission" date="2016-11" db="EMBL/GenBank/DDBJ databases">
        <authorList>
            <person name="Varghese N."/>
            <person name="Submissions S."/>
        </authorList>
    </citation>
    <scope>NUCLEOTIDE SEQUENCE [LARGE SCALE GENOMIC DNA]</scope>
    <source>
        <strain evidence="4">DSM 12395</strain>
    </source>
</reference>
<dbReference type="Pfam" id="PF13772">
    <property type="entry name" value="AIG2_2"/>
    <property type="match status" value="1"/>
</dbReference>
<evidence type="ECO:0000256" key="1">
    <source>
        <dbReference type="ARBA" id="ARBA00023239"/>
    </source>
</evidence>
<keyword evidence="1" id="KW-0456">Lyase</keyword>
<dbReference type="RefSeq" id="WP_073236766.1">
    <property type="nucleotide sequence ID" value="NZ_FQUY01000005.1"/>
</dbReference>
<dbReference type="SUPFAM" id="SSF110857">
    <property type="entry name" value="Gamma-glutamyl cyclotransferase-like"/>
    <property type="match status" value="1"/>
</dbReference>
<proteinExistence type="predicted"/>
<dbReference type="CDD" id="cd06661">
    <property type="entry name" value="GGCT_like"/>
    <property type="match status" value="1"/>
</dbReference>
<dbReference type="InterPro" id="IPR017939">
    <property type="entry name" value="G-Glutamylcylcotransferase"/>
</dbReference>
<evidence type="ECO:0000256" key="2">
    <source>
        <dbReference type="PIRSR" id="PIRSR617939-2"/>
    </source>
</evidence>
<feature type="binding site" evidence="2">
    <location>
        <position position="207"/>
    </location>
    <ligand>
        <name>substrate</name>
    </ligand>
</feature>
<dbReference type="InterPro" id="IPR013024">
    <property type="entry name" value="GGCT-like"/>
</dbReference>
<organism evidence="3 4">
    <name type="scientific">Desulforamulus putei DSM 12395</name>
    <dbReference type="NCBI Taxonomy" id="1121429"/>
    <lineage>
        <taxon>Bacteria</taxon>
        <taxon>Bacillati</taxon>
        <taxon>Bacillota</taxon>
        <taxon>Clostridia</taxon>
        <taxon>Eubacteriales</taxon>
        <taxon>Peptococcaceae</taxon>
        <taxon>Desulforamulus</taxon>
    </lineage>
</organism>